<name>A0A1E5ING0_SHECO</name>
<dbReference type="OrthoDB" id="1410674at2"/>
<keyword evidence="2" id="KW-0732">Signal</keyword>
<reference evidence="4 5" key="1">
    <citation type="submission" date="2016-07" db="EMBL/GenBank/DDBJ databases">
        <title>Whole-genome of two Shewanella species isolated from a digestive organ of sea cucumber Apostichopus japonicus Selenka 1867.</title>
        <authorList>
            <person name="Hong H.-H."/>
            <person name="Choi H."/>
            <person name="Cheon S."/>
            <person name="Oh J.-S."/>
            <person name="Lee H.-G."/>
            <person name="Park C."/>
        </authorList>
    </citation>
    <scope>NUCLEOTIDE SEQUENCE [LARGE SCALE GENOMIC DNA]</scope>
    <source>
        <strain evidence="4 5">CSB03KR</strain>
    </source>
</reference>
<organism evidence="4 5">
    <name type="scientific">Shewanella colwelliana</name>
    <name type="common">Alteromonas colwelliana</name>
    <dbReference type="NCBI Taxonomy" id="23"/>
    <lineage>
        <taxon>Bacteria</taxon>
        <taxon>Pseudomonadati</taxon>
        <taxon>Pseudomonadota</taxon>
        <taxon>Gammaproteobacteria</taxon>
        <taxon>Alteromonadales</taxon>
        <taxon>Shewanellaceae</taxon>
        <taxon>Shewanella</taxon>
    </lineage>
</organism>
<evidence type="ECO:0000313" key="4">
    <source>
        <dbReference type="EMBL" id="OEG72064.1"/>
    </source>
</evidence>
<comment type="caution">
    <text evidence="4">The sequence shown here is derived from an EMBL/GenBank/DDBJ whole genome shotgun (WGS) entry which is preliminary data.</text>
</comment>
<dbReference type="STRING" id="23.BEL05_03445"/>
<dbReference type="Proteomes" id="UP000095230">
    <property type="component" value="Unassembled WGS sequence"/>
</dbReference>
<evidence type="ECO:0000256" key="2">
    <source>
        <dbReference type="SAM" id="SignalP"/>
    </source>
</evidence>
<dbReference type="EMBL" id="MCBT01000048">
    <property type="protein sequence ID" value="OEG72064.1"/>
    <property type="molecule type" value="Genomic_DNA"/>
</dbReference>
<evidence type="ECO:0000256" key="1">
    <source>
        <dbReference type="SAM" id="Phobius"/>
    </source>
</evidence>
<proteinExistence type="predicted"/>
<evidence type="ECO:0000313" key="3">
    <source>
        <dbReference type="EMBL" id="GIU39667.1"/>
    </source>
</evidence>
<dbReference type="PROSITE" id="PS51257">
    <property type="entry name" value="PROKAR_LIPOPROTEIN"/>
    <property type="match status" value="1"/>
</dbReference>
<evidence type="ECO:0000313" key="6">
    <source>
        <dbReference type="Proteomes" id="UP000773469"/>
    </source>
</evidence>
<protein>
    <submittedName>
        <fullName evidence="4">Chemotaxis protein</fullName>
    </submittedName>
</protein>
<dbReference type="EMBL" id="BPEU01000009">
    <property type="protein sequence ID" value="GIU39667.1"/>
    <property type="molecule type" value="Genomic_DNA"/>
</dbReference>
<accession>A0A1E5ING0</accession>
<keyword evidence="6" id="KW-1185">Reference proteome</keyword>
<keyword evidence="1" id="KW-0472">Membrane</keyword>
<dbReference type="RefSeq" id="WP_069672025.1">
    <property type="nucleotide sequence ID" value="NZ_BPEU01000009.1"/>
</dbReference>
<dbReference type="AlphaFoldDB" id="A0A1E5ING0"/>
<feature type="signal peptide" evidence="2">
    <location>
        <begin position="1"/>
        <end position="23"/>
    </location>
</feature>
<keyword evidence="1" id="KW-1133">Transmembrane helix</keyword>
<feature type="transmembrane region" description="Helical" evidence="1">
    <location>
        <begin position="361"/>
        <end position="384"/>
    </location>
</feature>
<dbReference type="Proteomes" id="UP000773469">
    <property type="component" value="Unassembled WGS sequence"/>
</dbReference>
<gene>
    <name evidence="4" type="ORF">BEL05_03445</name>
    <name evidence="3" type="ORF">TUM3794_15320</name>
</gene>
<evidence type="ECO:0000313" key="5">
    <source>
        <dbReference type="Proteomes" id="UP000095230"/>
    </source>
</evidence>
<feature type="chain" id="PRO_5009179017" evidence="2">
    <location>
        <begin position="24"/>
        <end position="398"/>
    </location>
</feature>
<keyword evidence="1" id="KW-0812">Transmembrane</keyword>
<sequence length="398" mass="44531">MGLNRKLVLTLMMLAALSGCSLLEVKLESGIEPLPKAQLNMRVFSRDFSQTFYSEVERSADQIAQLTTGAEQVPMSSAAISLKSNTLMWKINSEQALQRTIFQASPVAAMVDTWVLNAQMTEYFSTGAGKALFGLQQSIAIDASQRLLHNFERTIQGFVTPEEFKKYQAFIQQHVTENPLTDISFSRRSAFNDWLAFRNINEFEAVTTFGTVPEVMSDISDRMAMIAEQMPKILGWKAELYALHSNINADEIQKTLSSISDTSARFQQLMAESPELMATLAVDLRQELSPLLTQLSESTDDKLAQLSIERQALEVMVKNERLALEDMVARERVAAAANLDEISKNTVEVVFQELTKTLKSLILYFVLFLTLVFFAPLGLGVWLGKRMALKQANKAVMS</sequence>
<reference evidence="3 6" key="2">
    <citation type="submission" date="2021-05" db="EMBL/GenBank/DDBJ databases">
        <title>Molecular characterization for Shewanella algae harboring chromosomal blaOXA-55-like strains isolated from clinical and environment sample.</title>
        <authorList>
            <person name="Ohama Y."/>
            <person name="Aoki K."/>
            <person name="Harada S."/>
            <person name="Moriya K."/>
            <person name="Ishii Y."/>
            <person name="Tateda K."/>
        </authorList>
    </citation>
    <scope>NUCLEOTIDE SEQUENCE [LARGE SCALE GENOMIC DNA]</scope>
    <source>
        <strain evidence="3 6">MBTL60-118</strain>
    </source>
</reference>